<dbReference type="Proteomes" id="UP000824024">
    <property type="component" value="Unassembled WGS sequence"/>
</dbReference>
<dbReference type="PANTHER" id="PTHR30448:SF0">
    <property type="entry name" value="RNASE ADAPTER PROTEIN RAPZ"/>
    <property type="match status" value="1"/>
</dbReference>
<gene>
    <name evidence="7" type="primary">rapZ</name>
    <name evidence="7" type="ORF">IAA08_10935</name>
</gene>
<protein>
    <submittedName>
        <fullName evidence="7">RNase adapter RapZ</fullName>
    </submittedName>
</protein>
<dbReference type="AlphaFoldDB" id="A0A9D2D4B8"/>
<keyword evidence="2 4" id="KW-0067">ATP-binding</keyword>
<proteinExistence type="inferred from homology"/>
<dbReference type="Gene3D" id="3.40.50.300">
    <property type="entry name" value="P-loop containing nucleotide triphosphate hydrolases"/>
    <property type="match status" value="1"/>
</dbReference>
<reference evidence="7" key="1">
    <citation type="journal article" date="2021" name="PeerJ">
        <title>Extensive microbial diversity within the chicken gut microbiome revealed by metagenomics and culture.</title>
        <authorList>
            <person name="Gilroy R."/>
            <person name="Ravi A."/>
            <person name="Getino M."/>
            <person name="Pursley I."/>
            <person name="Horton D.L."/>
            <person name="Alikhan N.F."/>
            <person name="Baker D."/>
            <person name="Gharbi K."/>
            <person name="Hall N."/>
            <person name="Watson M."/>
            <person name="Adriaenssens E.M."/>
            <person name="Foster-Nyarko E."/>
            <person name="Jarju S."/>
            <person name="Secka A."/>
            <person name="Antonio M."/>
            <person name="Oren A."/>
            <person name="Chaudhuri R.R."/>
            <person name="La Ragione R."/>
            <person name="Hildebrand F."/>
            <person name="Pallen M.J."/>
        </authorList>
    </citation>
    <scope>NUCLEOTIDE SEQUENCE</scope>
    <source>
        <strain evidence="7">CHK192-9172</strain>
    </source>
</reference>
<dbReference type="InterPro" id="IPR053930">
    <property type="entry name" value="RapZ-like_N"/>
</dbReference>
<keyword evidence="3 4" id="KW-0342">GTP-binding</keyword>
<evidence type="ECO:0000256" key="2">
    <source>
        <dbReference type="ARBA" id="ARBA00022840"/>
    </source>
</evidence>
<dbReference type="GO" id="GO:0005524">
    <property type="term" value="F:ATP binding"/>
    <property type="evidence" value="ECO:0007669"/>
    <property type="project" value="UniProtKB-UniRule"/>
</dbReference>
<reference evidence="7" key="2">
    <citation type="submission" date="2021-04" db="EMBL/GenBank/DDBJ databases">
        <authorList>
            <person name="Gilroy R."/>
        </authorList>
    </citation>
    <scope>NUCLEOTIDE SEQUENCE</scope>
    <source>
        <strain evidence="7">CHK192-9172</strain>
    </source>
</reference>
<dbReference type="InterPro" id="IPR027417">
    <property type="entry name" value="P-loop_NTPase"/>
</dbReference>
<dbReference type="GO" id="GO:0005525">
    <property type="term" value="F:GTP binding"/>
    <property type="evidence" value="ECO:0007669"/>
    <property type="project" value="UniProtKB-UniRule"/>
</dbReference>
<feature type="domain" description="RapZ-like N-terminal" evidence="5">
    <location>
        <begin position="1"/>
        <end position="155"/>
    </location>
</feature>
<feature type="binding site" evidence="4">
    <location>
        <begin position="8"/>
        <end position="15"/>
    </location>
    <ligand>
        <name>ATP</name>
        <dbReference type="ChEBI" id="CHEBI:30616"/>
    </ligand>
</feature>
<dbReference type="NCBIfam" id="NF003828">
    <property type="entry name" value="PRK05416.1"/>
    <property type="match status" value="1"/>
</dbReference>
<comment type="caution">
    <text evidence="7">The sequence shown here is derived from an EMBL/GenBank/DDBJ whole genome shotgun (WGS) entry which is preliminary data.</text>
</comment>
<feature type="binding site" evidence="4">
    <location>
        <begin position="59"/>
        <end position="62"/>
    </location>
    <ligand>
        <name>GTP</name>
        <dbReference type="ChEBI" id="CHEBI:37565"/>
    </ligand>
</feature>
<feature type="domain" description="RapZ C-terminal" evidence="6">
    <location>
        <begin position="164"/>
        <end position="283"/>
    </location>
</feature>
<dbReference type="Pfam" id="PF22740">
    <property type="entry name" value="PapZ_C"/>
    <property type="match status" value="1"/>
</dbReference>
<dbReference type="SUPFAM" id="SSF52540">
    <property type="entry name" value="P-loop containing nucleoside triphosphate hydrolases"/>
    <property type="match status" value="1"/>
</dbReference>
<organism evidence="7 8">
    <name type="scientific">Candidatus Eubacterium avistercoris</name>
    <dbReference type="NCBI Taxonomy" id="2838567"/>
    <lineage>
        <taxon>Bacteria</taxon>
        <taxon>Bacillati</taxon>
        <taxon>Bacillota</taxon>
        <taxon>Clostridia</taxon>
        <taxon>Eubacteriales</taxon>
        <taxon>Eubacteriaceae</taxon>
        <taxon>Eubacterium</taxon>
    </lineage>
</organism>
<evidence type="ECO:0000259" key="5">
    <source>
        <dbReference type="Pfam" id="PF03668"/>
    </source>
</evidence>
<evidence type="ECO:0000313" key="7">
    <source>
        <dbReference type="EMBL" id="HIZ08432.1"/>
    </source>
</evidence>
<dbReference type="PANTHER" id="PTHR30448">
    <property type="entry name" value="RNASE ADAPTER PROTEIN RAPZ"/>
    <property type="match status" value="1"/>
</dbReference>
<dbReference type="InterPro" id="IPR005337">
    <property type="entry name" value="RapZ-like"/>
</dbReference>
<name>A0A9D2D4B8_9FIRM</name>
<dbReference type="EMBL" id="DXCH01000292">
    <property type="protein sequence ID" value="HIZ08432.1"/>
    <property type="molecule type" value="Genomic_DNA"/>
</dbReference>
<evidence type="ECO:0000256" key="3">
    <source>
        <dbReference type="ARBA" id="ARBA00023134"/>
    </source>
</evidence>
<dbReference type="HAMAP" id="MF_00636">
    <property type="entry name" value="RapZ_like"/>
    <property type="match status" value="1"/>
</dbReference>
<dbReference type="PIRSF" id="PIRSF005052">
    <property type="entry name" value="P-loopkin"/>
    <property type="match status" value="1"/>
</dbReference>
<dbReference type="Pfam" id="PF03668">
    <property type="entry name" value="RapZ-like_N"/>
    <property type="match status" value="1"/>
</dbReference>
<sequence length="291" mass="32865">MQVVILTGMSGAGKSTALKMLEDMGYFCMDNLPLALMDKFVELADTESGRFRKVAVSVDVRSGRTLEGAGYVLDDMKRRGLKVTVLFLDASDDVLIKRYKETRRSHPLAGGDRIDKGIRRERHAMEYLRARADYIIDTSQLLTRELKAELEKIFLYGSAYTNLYITILSFGFKYGIPADSDLVFDVRFLPNPYYVEGLRQKTGNDKEIQDFVMKGSKAGKFLDKLEDMLRFLIPNYVEEGKNQLVISIGCTGGKHRSVTLANELYNRLNAGATYGLKIEHRDLDKDAARGK</sequence>
<evidence type="ECO:0000259" key="6">
    <source>
        <dbReference type="Pfam" id="PF22740"/>
    </source>
</evidence>
<evidence type="ECO:0000313" key="8">
    <source>
        <dbReference type="Proteomes" id="UP000824024"/>
    </source>
</evidence>
<evidence type="ECO:0000256" key="4">
    <source>
        <dbReference type="HAMAP-Rule" id="MF_00636"/>
    </source>
</evidence>
<dbReference type="InterPro" id="IPR053931">
    <property type="entry name" value="RapZ_C"/>
</dbReference>
<evidence type="ECO:0000256" key="1">
    <source>
        <dbReference type="ARBA" id="ARBA00022741"/>
    </source>
</evidence>
<accession>A0A9D2D4B8</accession>
<keyword evidence="1 4" id="KW-0547">Nucleotide-binding</keyword>